<dbReference type="Proteomes" id="UP000008311">
    <property type="component" value="Unassembled WGS sequence"/>
</dbReference>
<dbReference type="EMBL" id="EQ973879">
    <property type="protein sequence ID" value="EEF40782.1"/>
    <property type="molecule type" value="Genomic_DNA"/>
</dbReference>
<evidence type="ECO:0000256" key="1">
    <source>
        <dbReference type="SAM" id="Coils"/>
    </source>
</evidence>
<feature type="coiled-coil region" evidence="1">
    <location>
        <begin position="239"/>
        <end position="287"/>
    </location>
</feature>
<gene>
    <name evidence="3" type="ORF">RCOM_0533470</name>
</gene>
<dbReference type="AlphaFoldDB" id="B9S692"/>
<evidence type="ECO:0000313" key="3">
    <source>
        <dbReference type="EMBL" id="EEF40782.1"/>
    </source>
</evidence>
<keyword evidence="1" id="KW-0175">Coiled coil</keyword>
<dbReference type="InParanoid" id="B9S692"/>
<feature type="region of interest" description="Disordered" evidence="2">
    <location>
        <begin position="75"/>
        <end position="103"/>
    </location>
</feature>
<accession>B9S692</accession>
<dbReference type="PANTHER" id="PTHR35358">
    <property type="entry name" value="OS06G0711100 PROTEIN"/>
    <property type="match status" value="1"/>
</dbReference>
<feature type="compositionally biased region" description="Basic and acidic residues" evidence="2">
    <location>
        <begin position="86"/>
        <end position="96"/>
    </location>
</feature>
<name>B9S692_RICCO</name>
<evidence type="ECO:0000313" key="4">
    <source>
        <dbReference type="Proteomes" id="UP000008311"/>
    </source>
</evidence>
<proteinExistence type="predicted"/>
<dbReference type="PANTHER" id="PTHR35358:SF10">
    <property type="entry name" value="PLANT PHOSPHOLIPASE-LIKE PROTEIN"/>
    <property type="match status" value="1"/>
</dbReference>
<sequence>MSNRGNKKRIVVEGGRKLTRLQAKLLNDLPREDSSVATPVPGKKVSAWAPRSRPALAKSNDKMLFEQHVSSLPVKRMKEAGNVSKPRPERPSYEHGELEDDSSSNAQAIINNILGLGTPRWHHMFLRKGHKSLKILTQGLTKLSLCLTEIVGMCADEDSGIDEAESAALVTISGTSYRVKEELAPIISSIINHHGFIAANHLIKSPEGRSMAFWLQRRVEDILEAKKLIKQSSTLKEKRDRIHQVIKEKKIKLKELQQKVNLAQKELEIEQAEAENIKSIISNAKAKVKYFVDHLPFDGLF</sequence>
<dbReference type="STRING" id="3988.B9S692"/>
<organism evidence="3 4">
    <name type="scientific">Ricinus communis</name>
    <name type="common">Castor bean</name>
    <dbReference type="NCBI Taxonomy" id="3988"/>
    <lineage>
        <taxon>Eukaryota</taxon>
        <taxon>Viridiplantae</taxon>
        <taxon>Streptophyta</taxon>
        <taxon>Embryophyta</taxon>
        <taxon>Tracheophyta</taxon>
        <taxon>Spermatophyta</taxon>
        <taxon>Magnoliopsida</taxon>
        <taxon>eudicotyledons</taxon>
        <taxon>Gunneridae</taxon>
        <taxon>Pentapetalae</taxon>
        <taxon>rosids</taxon>
        <taxon>fabids</taxon>
        <taxon>Malpighiales</taxon>
        <taxon>Euphorbiaceae</taxon>
        <taxon>Acalyphoideae</taxon>
        <taxon>Acalypheae</taxon>
        <taxon>Ricinus</taxon>
    </lineage>
</organism>
<protein>
    <submittedName>
        <fullName evidence="3">Uncharacterized protein</fullName>
    </submittedName>
</protein>
<evidence type="ECO:0000256" key="2">
    <source>
        <dbReference type="SAM" id="MobiDB-lite"/>
    </source>
</evidence>
<reference evidence="4" key="1">
    <citation type="journal article" date="2010" name="Nat. Biotechnol.">
        <title>Draft genome sequence of the oilseed species Ricinus communis.</title>
        <authorList>
            <person name="Chan A.P."/>
            <person name="Crabtree J."/>
            <person name="Zhao Q."/>
            <person name="Lorenzi H."/>
            <person name="Orvis J."/>
            <person name="Puiu D."/>
            <person name="Melake-Berhan A."/>
            <person name="Jones K.M."/>
            <person name="Redman J."/>
            <person name="Chen G."/>
            <person name="Cahoon E.B."/>
            <person name="Gedil M."/>
            <person name="Stanke M."/>
            <person name="Haas B.J."/>
            <person name="Wortman J.R."/>
            <person name="Fraser-Liggett C.M."/>
            <person name="Ravel J."/>
            <person name="Rabinowicz P.D."/>
        </authorList>
    </citation>
    <scope>NUCLEOTIDE SEQUENCE [LARGE SCALE GENOMIC DNA]</scope>
    <source>
        <strain evidence="4">cv. Hale</strain>
    </source>
</reference>
<keyword evidence="4" id="KW-1185">Reference proteome</keyword>
<feature type="region of interest" description="Disordered" evidence="2">
    <location>
        <begin position="30"/>
        <end position="53"/>
    </location>
</feature>